<dbReference type="InterPro" id="IPR044872">
    <property type="entry name" value="CcmK/CsoS1_BMC"/>
</dbReference>
<name>A0A3S8ZVM0_9NEIS</name>
<gene>
    <name evidence="5" type="ORF">EJO50_14245</name>
</gene>
<evidence type="ECO:0000259" key="4">
    <source>
        <dbReference type="PROSITE" id="PS51930"/>
    </source>
</evidence>
<dbReference type="SMART" id="SM00877">
    <property type="entry name" value="BMC"/>
    <property type="match status" value="1"/>
</dbReference>
<dbReference type="PANTHER" id="PTHR33941">
    <property type="entry name" value="PROPANEDIOL UTILIZATION PROTEIN PDUA"/>
    <property type="match status" value="1"/>
</dbReference>
<dbReference type="Pfam" id="PF00936">
    <property type="entry name" value="BMC"/>
    <property type="match status" value="1"/>
</dbReference>
<comment type="subcellular location">
    <subcellularLocation>
        <location evidence="1">Bacterial microcompartment</location>
    </subcellularLocation>
</comment>
<comment type="similarity">
    <text evidence="3">Belongs to the bacterial microcompartments protein family.</text>
</comment>
<protein>
    <submittedName>
        <fullName evidence="5">BMC domain-containing protein</fullName>
    </submittedName>
</protein>
<evidence type="ECO:0000256" key="1">
    <source>
        <dbReference type="ARBA" id="ARBA00024322"/>
    </source>
</evidence>
<dbReference type="InterPro" id="IPR037233">
    <property type="entry name" value="CcmK-like_sf"/>
</dbReference>
<dbReference type="PANTHER" id="PTHR33941:SF6">
    <property type="entry name" value="BACTERIAL MICROCOMPARTMENT SHELL PROTEIN EUTK"/>
    <property type="match status" value="1"/>
</dbReference>
<evidence type="ECO:0000256" key="2">
    <source>
        <dbReference type="ARBA" id="ARBA00024446"/>
    </source>
</evidence>
<evidence type="ECO:0000313" key="6">
    <source>
        <dbReference type="Proteomes" id="UP000282438"/>
    </source>
</evidence>
<dbReference type="Proteomes" id="UP000282438">
    <property type="component" value="Chromosome"/>
</dbReference>
<dbReference type="Gene3D" id="3.30.70.1710">
    <property type="match status" value="1"/>
</dbReference>
<proteinExistence type="inferred from homology"/>
<dbReference type="InterPro" id="IPR050575">
    <property type="entry name" value="BMC_shell"/>
</dbReference>
<dbReference type="OrthoDB" id="9812608at2"/>
<feature type="domain" description="BMC" evidence="4">
    <location>
        <begin position="4"/>
        <end position="88"/>
    </location>
</feature>
<dbReference type="PROSITE" id="PS51930">
    <property type="entry name" value="BMC_2"/>
    <property type="match status" value="1"/>
</dbReference>
<keyword evidence="6" id="KW-1185">Reference proteome</keyword>
<accession>A0A3S8ZVM0</accession>
<dbReference type="AlphaFoldDB" id="A0A3S8ZVM0"/>
<dbReference type="EMBL" id="CP034433">
    <property type="protein sequence ID" value="AZN37532.1"/>
    <property type="molecule type" value="Genomic_DNA"/>
</dbReference>
<evidence type="ECO:0000313" key="5">
    <source>
        <dbReference type="EMBL" id="AZN37532.1"/>
    </source>
</evidence>
<dbReference type="InterPro" id="IPR000249">
    <property type="entry name" value="BMC_dom"/>
</dbReference>
<organism evidence="5 6">
    <name type="scientific">Iodobacter ciconiae</name>
    <dbReference type="NCBI Taxonomy" id="2496266"/>
    <lineage>
        <taxon>Bacteria</taxon>
        <taxon>Pseudomonadati</taxon>
        <taxon>Pseudomonadota</taxon>
        <taxon>Betaproteobacteria</taxon>
        <taxon>Neisseriales</taxon>
        <taxon>Chitinibacteraceae</taxon>
        <taxon>Iodobacter</taxon>
    </lineage>
</organism>
<dbReference type="RefSeq" id="WP_125975257.1">
    <property type="nucleotide sequence ID" value="NZ_CP034433.1"/>
</dbReference>
<dbReference type="SUPFAM" id="SSF143414">
    <property type="entry name" value="CcmK-like"/>
    <property type="match status" value="1"/>
</dbReference>
<dbReference type="KEGG" id="iod:EJO50_14245"/>
<dbReference type="GO" id="GO:0031469">
    <property type="term" value="C:bacterial microcompartment"/>
    <property type="evidence" value="ECO:0007669"/>
    <property type="project" value="UniProtKB-SubCell"/>
</dbReference>
<evidence type="ECO:0000256" key="3">
    <source>
        <dbReference type="PROSITE-ProRule" id="PRU01278"/>
    </source>
</evidence>
<sequence length="194" mass="20569">MINSLGLLEVRGFVTALEAADAMLKSASVRLIRQYETSPGWISLVVEGDIASCRAAVDAGAAAAARLGEVVSRQEIGRPDPDVEHMVLALLAPKPKKPRTPKLCQTVVEAEVAIAVQPPVADIIDEPVLPDEKPLEVRFDEAAVLTAVTASANGLTFAELLAVLPEAGVTRRALENLCKAKRLAKVLGRYCKPG</sequence>
<reference evidence="5 6" key="1">
    <citation type="submission" date="2018-12" db="EMBL/GenBank/DDBJ databases">
        <title>Complete genome sequence of Iodobacter sp. H11R3.</title>
        <authorList>
            <person name="Bae J.-W."/>
        </authorList>
    </citation>
    <scope>NUCLEOTIDE SEQUENCE [LARGE SCALE GENOMIC DNA]</scope>
    <source>
        <strain evidence="5 6">H11R3</strain>
    </source>
</reference>
<keyword evidence="2" id="KW-1283">Bacterial microcompartment</keyword>
<dbReference type="CDD" id="cd07045">
    <property type="entry name" value="BMC_CcmK_like"/>
    <property type="match status" value="1"/>
</dbReference>